<keyword evidence="3" id="KW-0677">Repeat</keyword>
<feature type="signal peptide" evidence="5">
    <location>
        <begin position="1"/>
        <end position="24"/>
    </location>
</feature>
<dbReference type="FunFam" id="3.80.10.10:FF:000445">
    <property type="entry name" value="Oligodendrocyte myelin glycoprotein b"/>
    <property type="match status" value="1"/>
</dbReference>
<dbReference type="InterPro" id="IPR000372">
    <property type="entry name" value="LRRNT"/>
</dbReference>
<keyword evidence="2 5" id="KW-0732">Signal</keyword>
<comment type="caution">
    <text evidence="7">The sequence shown here is derived from an EMBL/GenBank/DDBJ whole genome shotgun (WGS) entry which is preliminary data.</text>
</comment>
<evidence type="ECO:0000256" key="4">
    <source>
        <dbReference type="SAM" id="Phobius"/>
    </source>
</evidence>
<dbReference type="SMART" id="SM00013">
    <property type="entry name" value="LRRNT"/>
    <property type="match status" value="1"/>
</dbReference>
<feature type="chain" id="PRO_5041423039" evidence="5">
    <location>
        <begin position="25"/>
        <end position="372"/>
    </location>
</feature>
<dbReference type="Proteomes" id="UP001174136">
    <property type="component" value="Unassembled WGS sequence"/>
</dbReference>
<dbReference type="Pfam" id="PF00560">
    <property type="entry name" value="LRR_1"/>
    <property type="match status" value="1"/>
</dbReference>
<dbReference type="InterPro" id="IPR051071">
    <property type="entry name" value="LRR-bact_E3_ubiq_ligases"/>
</dbReference>
<gene>
    <name evidence="7" type="primary">OMG_0</name>
    <name evidence="7" type="ORF">N1851_028317</name>
</gene>
<dbReference type="PROSITE" id="PS51450">
    <property type="entry name" value="LRR"/>
    <property type="match status" value="3"/>
</dbReference>
<evidence type="ECO:0000256" key="3">
    <source>
        <dbReference type="ARBA" id="ARBA00022737"/>
    </source>
</evidence>
<dbReference type="Pfam" id="PF13855">
    <property type="entry name" value="LRR_8"/>
    <property type="match status" value="1"/>
</dbReference>
<accession>A0AA47M8Z3</accession>
<dbReference type="AlphaFoldDB" id="A0AA47M8Z3"/>
<evidence type="ECO:0000256" key="1">
    <source>
        <dbReference type="ARBA" id="ARBA00022614"/>
    </source>
</evidence>
<evidence type="ECO:0000259" key="6">
    <source>
        <dbReference type="SMART" id="SM00013"/>
    </source>
</evidence>
<dbReference type="PANTHER" id="PTHR47114:SF4">
    <property type="entry name" value="OLIGODENDROCYTE MYELIN GLYCOPROTEIN B"/>
    <property type="match status" value="1"/>
</dbReference>
<dbReference type="EMBL" id="JAOPHQ010005406">
    <property type="protein sequence ID" value="KAK0135820.1"/>
    <property type="molecule type" value="Genomic_DNA"/>
</dbReference>
<dbReference type="PRINTS" id="PR00019">
    <property type="entry name" value="LEURICHRPT"/>
</dbReference>
<dbReference type="GO" id="GO:0031102">
    <property type="term" value="P:neuron projection regeneration"/>
    <property type="evidence" value="ECO:0007669"/>
    <property type="project" value="TreeGrafter"/>
</dbReference>
<dbReference type="Pfam" id="PF12799">
    <property type="entry name" value="LRR_4"/>
    <property type="match status" value="1"/>
</dbReference>
<organism evidence="7 8">
    <name type="scientific">Merluccius polli</name>
    <name type="common">Benguela hake</name>
    <name type="synonym">Merluccius cadenati</name>
    <dbReference type="NCBI Taxonomy" id="89951"/>
    <lineage>
        <taxon>Eukaryota</taxon>
        <taxon>Metazoa</taxon>
        <taxon>Chordata</taxon>
        <taxon>Craniata</taxon>
        <taxon>Vertebrata</taxon>
        <taxon>Euteleostomi</taxon>
        <taxon>Actinopterygii</taxon>
        <taxon>Neopterygii</taxon>
        <taxon>Teleostei</taxon>
        <taxon>Neoteleostei</taxon>
        <taxon>Acanthomorphata</taxon>
        <taxon>Zeiogadaria</taxon>
        <taxon>Gadariae</taxon>
        <taxon>Gadiformes</taxon>
        <taxon>Gadoidei</taxon>
        <taxon>Merlucciidae</taxon>
        <taxon>Merluccius</taxon>
    </lineage>
</organism>
<sequence>MPPTNPSLACLILLLVSGLLGDWALSICPAMCFCNQGHKVVDCSSRGLTKIPSSLQHNIRSLNLSFNSLQDIDGQFSHYAHLRTLDLSFNKLECLPRSLPRSLWDIRASGNHLQSLDKNDTAYHWNLRVLDLSNNELERVVFINNTLPSLRSLNLSYNRFWTVPTNMPHNLETIDLSHNYLVQILHGSLDRLPKLTQFYLHGNRFSWLPEDIFGKLMGLKVITLGDNPWACEEEEKILQLLNWAEHTYAIILGCPCYTKPICGQAHMATPEREWHLASYTEPPFRADIINIEPDGRPLLQTAEVTSSYQAKSALFESGVYGQEIEDSYGNQRPDINTTVRPHTQSLGHRLILWITTLAMNIVVTMTVSLNTL</sequence>
<dbReference type="Pfam" id="PF01462">
    <property type="entry name" value="LRRNT"/>
    <property type="match status" value="1"/>
</dbReference>
<evidence type="ECO:0000313" key="7">
    <source>
        <dbReference type="EMBL" id="KAK0135820.1"/>
    </source>
</evidence>
<keyword evidence="8" id="KW-1185">Reference proteome</keyword>
<evidence type="ECO:0000256" key="5">
    <source>
        <dbReference type="SAM" id="SignalP"/>
    </source>
</evidence>
<evidence type="ECO:0000313" key="8">
    <source>
        <dbReference type="Proteomes" id="UP001174136"/>
    </source>
</evidence>
<keyword evidence="4" id="KW-1133">Transmembrane helix</keyword>
<dbReference type="PANTHER" id="PTHR47114">
    <property type="match status" value="1"/>
</dbReference>
<keyword evidence="4" id="KW-0812">Transmembrane</keyword>
<protein>
    <submittedName>
        <fullName evidence="7">Oligodendrocyte-myelin glycoprotein</fullName>
    </submittedName>
</protein>
<dbReference type="SMART" id="SM00369">
    <property type="entry name" value="LRR_TYP"/>
    <property type="match status" value="4"/>
</dbReference>
<keyword evidence="4" id="KW-0472">Membrane</keyword>
<dbReference type="InterPro" id="IPR001611">
    <property type="entry name" value="Leu-rich_rpt"/>
</dbReference>
<dbReference type="InterPro" id="IPR025875">
    <property type="entry name" value="Leu-rich_rpt_4"/>
</dbReference>
<feature type="domain" description="LRRNT" evidence="6">
    <location>
        <begin position="27"/>
        <end position="61"/>
    </location>
</feature>
<name>A0AA47M8Z3_MERPO</name>
<evidence type="ECO:0000256" key="2">
    <source>
        <dbReference type="ARBA" id="ARBA00022729"/>
    </source>
</evidence>
<dbReference type="InterPro" id="IPR032675">
    <property type="entry name" value="LRR_dom_sf"/>
</dbReference>
<keyword evidence="1" id="KW-0433">Leucine-rich repeat</keyword>
<feature type="transmembrane region" description="Helical" evidence="4">
    <location>
        <begin position="350"/>
        <end position="369"/>
    </location>
</feature>
<reference evidence="7" key="1">
    <citation type="journal article" date="2023" name="Front. Mar. Sci.">
        <title>A new Merluccius polli reference genome to investigate the effects of global change in West African waters.</title>
        <authorList>
            <person name="Mateo J.L."/>
            <person name="Blanco-Fernandez C."/>
            <person name="Garcia-Vazquez E."/>
            <person name="Machado-Schiaffino G."/>
        </authorList>
    </citation>
    <scope>NUCLEOTIDE SEQUENCE</scope>
    <source>
        <strain evidence="7">C29</strain>
        <tissue evidence="7">Fin</tissue>
    </source>
</reference>
<dbReference type="Gene3D" id="3.80.10.10">
    <property type="entry name" value="Ribonuclease Inhibitor"/>
    <property type="match status" value="2"/>
</dbReference>
<dbReference type="SUPFAM" id="SSF52058">
    <property type="entry name" value="L domain-like"/>
    <property type="match status" value="1"/>
</dbReference>
<dbReference type="InterPro" id="IPR003591">
    <property type="entry name" value="Leu-rich_rpt_typical-subtyp"/>
</dbReference>
<proteinExistence type="predicted"/>